<protein>
    <recommendedName>
        <fullName evidence="2">DM2 domain-containing protein</fullName>
    </recommendedName>
</protein>
<dbReference type="SUPFAM" id="SSF47592">
    <property type="entry name" value="SWIB/MDM2 domain"/>
    <property type="match status" value="2"/>
</dbReference>
<name>A0ABQ8AH27_BRANA</name>
<evidence type="ECO:0000313" key="3">
    <source>
        <dbReference type="EMBL" id="KAH0891607.1"/>
    </source>
</evidence>
<proteinExistence type="predicted"/>
<dbReference type="Proteomes" id="UP000824890">
    <property type="component" value="Unassembled WGS sequence"/>
</dbReference>
<feature type="compositionally biased region" description="Acidic residues" evidence="1">
    <location>
        <begin position="89"/>
        <end position="99"/>
    </location>
</feature>
<feature type="domain" description="DM2" evidence="2">
    <location>
        <begin position="112"/>
        <end position="161"/>
    </location>
</feature>
<dbReference type="CDD" id="cd10567">
    <property type="entry name" value="SWIB-MDM2_like"/>
    <property type="match status" value="1"/>
</dbReference>
<dbReference type="PROSITE" id="PS51925">
    <property type="entry name" value="SWIB_MDM2"/>
    <property type="match status" value="1"/>
</dbReference>
<keyword evidence="4" id="KW-1185">Reference proteome</keyword>
<evidence type="ECO:0000313" key="4">
    <source>
        <dbReference type="Proteomes" id="UP000824890"/>
    </source>
</evidence>
<dbReference type="Gene3D" id="1.10.245.10">
    <property type="entry name" value="SWIB/MDM2 domain"/>
    <property type="match status" value="1"/>
</dbReference>
<gene>
    <name evidence="3" type="ORF">HID58_054036</name>
</gene>
<dbReference type="InterPro" id="IPR036885">
    <property type="entry name" value="SWIB_MDM2_dom_sf"/>
</dbReference>
<reference evidence="3 4" key="1">
    <citation type="submission" date="2021-05" db="EMBL/GenBank/DDBJ databases">
        <title>Genome Assembly of Synthetic Allotetraploid Brassica napus Reveals Homoeologous Exchanges between Subgenomes.</title>
        <authorList>
            <person name="Davis J.T."/>
        </authorList>
    </citation>
    <scope>NUCLEOTIDE SEQUENCE [LARGE SCALE GENOMIC DNA]</scope>
    <source>
        <strain evidence="4">cv. Da-Ae</strain>
        <tissue evidence="3">Seedling</tissue>
    </source>
</reference>
<evidence type="ECO:0000259" key="2">
    <source>
        <dbReference type="PROSITE" id="PS51925"/>
    </source>
</evidence>
<dbReference type="InterPro" id="IPR003121">
    <property type="entry name" value="SWIB_MDM2_domain"/>
</dbReference>
<dbReference type="PANTHER" id="PTHR13844">
    <property type="entry name" value="SWI/SNF-RELATED MATRIX-ASSOCIATED ACTIN-DEPENDENT REGULATOR OF CHROMATIN SUBFAMILY D"/>
    <property type="match status" value="1"/>
</dbReference>
<feature type="region of interest" description="Disordered" evidence="1">
    <location>
        <begin position="72"/>
        <end position="114"/>
    </location>
</feature>
<evidence type="ECO:0000256" key="1">
    <source>
        <dbReference type="SAM" id="MobiDB-lite"/>
    </source>
</evidence>
<dbReference type="EMBL" id="JAGKQM010000013">
    <property type="protein sequence ID" value="KAH0891607.1"/>
    <property type="molecule type" value="Genomic_DNA"/>
</dbReference>
<comment type="caution">
    <text evidence="3">The sequence shown here is derived from an EMBL/GenBank/DDBJ whole genome shotgun (WGS) entry which is preliminary data.</text>
</comment>
<sequence length="161" mass="17609">MQFKNNRPVKAKKGGGGGITKVCQLSPQLDKFIGTSQIARTEIWFGAYIKIESMLLQMNKALSKHIWSLADGGDGESVGSSSPKKMETDGDTGSDELDENDKKPKKEGCVLLAPDPLPPSDALVKFFVDGESSLSSRSDVVQRLWESIKHNELQDPSDKRS</sequence>
<organism evidence="3 4">
    <name type="scientific">Brassica napus</name>
    <name type="common">Rape</name>
    <dbReference type="NCBI Taxonomy" id="3708"/>
    <lineage>
        <taxon>Eukaryota</taxon>
        <taxon>Viridiplantae</taxon>
        <taxon>Streptophyta</taxon>
        <taxon>Embryophyta</taxon>
        <taxon>Tracheophyta</taxon>
        <taxon>Spermatophyta</taxon>
        <taxon>Magnoliopsida</taxon>
        <taxon>eudicotyledons</taxon>
        <taxon>Gunneridae</taxon>
        <taxon>Pentapetalae</taxon>
        <taxon>rosids</taxon>
        <taxon>malvids</taxon>
        <taxon>Brassicales</taxon>
        <taxon>Brassicaceae</taxon>
        <taxon>Brassiceae</taxon>
        <taxon>Brassica</taxon>
    </lineage>
</organism>
<dbReference type="Pfam" id="PF02201">
    <property type="entry name" value="SWIB"/>
    <property type="match status" value="1"/>
</dbReference>
<accession>A0ABQ8AH27</accession>